<dbReference type="GO" id="GO:0005506">
    <property type="term" value="F:iron ion binding"/>
    <property type="evidence" value="ECO:0007669"/>
    <property type="project" value="InterPro"/>
</dbReference>
<evidence type="ECO:0000313" key="2">
    <source>
        <dbReference type="EMBL" id="KAG0141431.1"/>
    </source>
</evidence>
<dbReference type="Gene3D" id="1.10.630.10">
    <property type="entry name" value="Cytochrome P450"/>
    <property type="match status" value="1"/>
</dbReference>
<gene>
    <name evidence="2" type="ORF">CROQUDRAFT_663840</name>
</gene>
<keyword evidence="3" id="KW-1185">Reference proteome</keyword>
<protein>
    <recommendedName>
        <fullName evidence="4">Cytochrome P450</fullName>
    </recommendedName>
</protein>
<accession>A0A9P6N7P4</accession>
<feature type="region of interest" description="Disordered" evidence="1">
    <location>
        <begin position="24"/>
        <end position="58"/>
    </location>
</feature>
<dbReference type="Pfam" id="PF00067">
    <property type="entry name" value="p450"/>
    <property type="match status" value="1"/>
</dbReference>
<dbReference type="GO" id="GO:0016705">
    <property type="term" value="F:oxidoreductase activity, acting on paired donors, with incorporation or reduction of molecular oxygen"/>
    <property type="evidence" value="ECO:0007669"/>
    <property type="project" value="InterPro"/>
</dbReference>
<sequence>MYGHLHQPTFLRYPSWPSVILEPRIPPTSSDHAPAQDRKDHLARLHEGKDANGNPMGRDELTAEALMQLIAECDTTSNSSCAILWWIVKQPEVHRKLLDHGSKETLGIMGSLTTYDPKDLHETSENLEIDRIVV</sequence>
<proteinExistence type="predicted"/>
<dbReference type="InterPro" id="IPR036396">
    <property type="entry name" value="Cyt_P450_sf"/>
</dbReference>
<comment type="caution">
    <text evidence="2">The sequence shown here is derived from an EMBL/GenBank/DDBJ whole genome shotgun (WGS) entry which is preliminary data.</text>
</comment>
<organism evidence="2 3">
    <name type="scientific">Cronartium quercuum f. sp. fusiforme G11</name>
    <dbReference type="NCBI Taxonomy" id="708437"/>
    <lineage>
        <taxon>Eukaryota</taxon>
        <taxon>Fungi</taxon>
        <taxon>Dikarya</taxon>
        <taxon>Basidiomycota</taxon>
        <taxon>Pucciniomycotina</taxon>
        <taxon>Pucciniomycetes</taxon>
        <taxon>Pucciniales</taxon>
        <taxon>Coleosporiaceae</taxon>
        <taxon>Cronartium</taxon>
    </lineage>
</organism>
<evidence type="ECO:0000313" key="3">
    <source>
        <dbReference type="Proteomes" id="UP000886653"/>
    </source>
</evidence>
<reference evidence="2" key="1">
    <citation type="submission" date="2013-11" db="EMBL/GenBank/DDBJ databases">
        <title>Genome sequence of the fusiform rust pathogen reveals effectors for host alternation and coevolution with pine.</title>
        <authorList>
            <consortium name="DOE Joint Genome Institute"/>
            <person name="Smith K."/>
            <person name="Pendleton A."/>
            <person name="Kubisiak T."/>
            <person name="Anderson C."/>
            <person name="Salamov A."/>
            <person name="Aerts A."/>
            <person name="Riley R."/>
            <person name="Clum A."/>
            <person name="Lindquist E."/>
            <person name="Ence D."/>
            <person name="Campbell M."/>
            <person name="Kronenberg Z."/>
            <person name="Feau N."/>
            <person name="Dhillon B."/>
            <person name="Hamelin R."/>
            <person name="Burleigh J."/>
            <person name="Smith J."/>
            <person name="Yandell M."/>
            <person name="Nelson C."/>
            <person name="Grigoriev I."/>
            <person name="Davis J."/>
        </authorList>
    </citation>
    <scope>NUCLEOTIDE SEQUENCE</scope>
    <source>
        <strain evidence="2">G11</strain>
    </source>
</reference>
<dbReference type="GO" id="GO:0004497">
    <property type="term" value="F:monooxygenase activity"/>
    <property type="evidence" value="ECO:0007669"/>
    <property type="project" value="InterPro"/>
</dbReference>
<feature type="compositionally biased region" description="Basic and acidic residues" evidence="1">
    <location>
        <begin position="34"/>
        <end position="50"/>
    </location>
</feature>
<dbReference type="Proteomes" id="UP000886653">
    <property type="component" value="Unassembled WGS sequence"/>
</dbReference>
<evidence type="ECO:0008006" key="4">
    <source>
        <dbReference type="Google" id="ProtNLM"/>
    </source>
</evidence>
<dbReference type="EMBL" id="MU167386">
    <property type="protein sequence ID" value="KAG0141431.1"/>
    <property type="molecule type" value="Genomic_DNA"/>
</dbReference>
<dbReference type="AlphaFoldDB" id="A0A9P6N7P4"/>
<name>A0A9P6N7P4_9BASI</name>
<dbReference type="GO" id="GO:0020037">
    <property type="term" value="F:heme binding"/>
    <property type="evidence" value="ECO:0007669"/>
    <property type="project" value="InterPro"/>
</dbReference>
<evidence type="ECO:0000256" key="1">
    <source>
        <dbReference type="SAM" id="MobiDB-lite"/>
    </source>
</evidence>
<dbReference type="SUPFAM" id="SSF48264">
    <property type="entry name" value="Cytochrome P450"/>
    <property type="match status" value="1"/>
</dbReference>
<dbReference type="OrthoDB" id="1470350at2759"/>
<dbReference type="InterPro" id="IPR001128">
    <property type="entry name" value="Cyt_P450"/>
</dbReference>